<name>X1QST0_9ZZZZ</name>
<sequence length="50" mass="6099">MDKLEYREKIRAILIRFQENKLMTVQETIDQIIDQIMEVELPEESYLEVN</sequence>
<dbReference type="AlphaFoldDB" id="X1QST0"/>
<accession>X1QST0</accession>
<dbReference type="EMBL" id="BARW01001007">
    <property type="protein sequence ID" value="GAI71627.1"/>
    <property type="molecule type" value="Genomic_DNA"/>
</dbReference>
<organism evidence="1">
    <name type="scientific">marine sediment metagenome</name>
    <dbReference type="NCBI Taxonomy" id="412755"/>
    <lineage>
        <taxon>unclassified sequences</taxon>
        <taxon>metagenomes</taxon>
        <taxon>ecological metagenomes</taxon>
    </lineage>
</organism>
<reference evidence="1" key="1">
    <citation type="journal article" date="2014" name="Front. Microbiol.">
        <title>High frequency of phylogenetically diverse reductive dehalogenase-homologous genes in deep subseafloor sedimentary metagenomes.</title>
        <authorList>
            <person name="Kawai M."/>
            <person name="Futagami T."/>
            <person name="Toyoda A."/>
            <person name="Takaki Y."/>
            <person name="Nishi S."/>
            <person name="Hori S."/>
            <person name="Arai W."/>
            <person name="Tsubouchi T."/>
            <person name="Morono Y."/>
            <person name="Uchiyama I."/>
            <person name="Ito T."/>
            <person name="Fujiyama A."/>
            <person name="Inagaki F."/>
            <person name="Takami H."/>
        </authorList>
    </citation>
    <scope>NUCLEOTIDE SEQUENCE</scope>
    <source>
        <strain evidence="1">Expedition CK06-06</strain>
    </source>
</reference>
<evidence type="ECO:0000313" key="1">
    <source>
        <dbReference type="EMBL" id="GAI71627.1"/>
    </source>
</evidence>
<comment type="caution">
    <text evidence="1">The sequence shown here is derived from an EMBL/GenBank/DDBJ whole genome shotgun (WGS) entry which is preliminary data.</text>
</comment>
<protein>
    <submittedName>
        <fullName evidence="1">Uncharacterized protein</fullName>
    </submittedName>
</protein>
<gene>
    <name evidence="1" type="ORF">S12H4_03542</name>
</gene>
<proteinExistence type="predicted"/>